<evidence type="ECO:0000256" key="1">
    <source>
        <dbReference type="SAM" id="MobiDB-lite"/>
    </source>
</evidence>
<dbReference type="KEGG" id="vin:AKJ08_0029"/>
<reference evidence="3 4" key="1">
    <citation type="submission" date="2015-08" db="EMBL/GenBank/DDBJ databases">
        <authorList>
            <person name="Babu N.S."/>
            <person name="Beckwith C.J."/>
            <person name="Beseler K.G."/>
            <person name="Brison A."/>
            <person name="Carone J.V."/>
            <person name="Caskin T.P."/>
            <person name="Diamond M."/>
            <person name="Durham M.E."/>
            <person name="Foxe J.M."/>
            <person name="Go M."/>
            <person name="Henderson B.A."/>
            <person name="Jones I.B."/>
            <person name="McGettigan J.A."/>
            <person name="Micheletti S.J."/>
            <person name="Nasrallah M.E."/>
            <person name="Ortiz D."/>
            <person name="Piller C.R."/>
            <person name="Privatt S.R."/>
            <person name="Schneider S.L."/>
            <person name="Sharp S."/>
            <person name="Smith T.C."/>
            <person name="Stanton J.D."/>
            <person name="Ullery H.E."/>
            <person name="Wilson R.J."/>
            <person name="Serrano M.G."/>
            <person name="Buck G."/>
            <person name="Lee V."/>
            <person name="Wang Y."/>
            <person name="Carvalho R."/>
            <person name="Voegtly L."/>
            <person name="Shi R."/>
            <person name="Duckworth R."/>
            <person name="Johnson A."/>
            <person name="Loviza R."/>
            <person name="Walstead R."/>
            <person name="Shah Z."/>
            <person name="Kiflezghi M."/>
            <person name="Wade K."/>
            <person name="Ball S.L."/>
            <person name="Bradley K.W."/>
            <person name="Asai D.J."/>
            <person name="Bowman C.A."/>
            <person name="Russell D.A."/>
            <person name="Pope W.H."/>
            <person name="Jacobs-Sera D."/>
            <person name="Hendrix R.W."/>
            <person name="Hatfull G.F."/>
        </authorList>
    </citation>
    <scope>NUCLEOTIDE SEQUENCE [LARGE SCALE GENOMIC DNA]</scope>
    <source>
        <strain evidence="3 4">DSM 27710</strain>
    </source>
</reference>
<dbReference type="GO" id="GO:0016020">
    <property type="term" value="C:membrane"/>
    <property type="evidence" value="ECO:0007669"/>
    <property type="project" value="InterPro"/>
</dbReference>
<dbReference type="InterPro" id="IPR015919">
    <property type="entry name" value="Cadherin-like_sf"/>
</dbReference>
<dbReference type="Gene3D" id="2.60.120.260">
    <property type="entry name" value="Galactose-binding domain-like"/>
    <property type="match status" value="1"/>
</dbReference>
<name>A0A0K1P804_9BACT</name>
<dbReference type="Proteomes" id="UP000055590">
    <property type="component" value="Chromosome"/>
</dbReference>
<proteinExistence type="predicted"/>
<gene>
    <name evidence="3" type="ORF">AKJ08_0029</name>
</gene>
<keyword evidence="2" id="KW-0732">Signal</keyword>
<dbReference type="GO" id="GO:0005509">
    <property type="term" value="F:calcium ion binding"/>
    <property type="evidence" value="ECO:0007669"/>
    <property type="project" value="InterPro"/>
</dbReference>
<dbReference type="CDD" id="cd11304">
    <property type="entry name" value="Cadherin_repeat"/>
    <property type="match status" value="1"/>
</dbReference>
<dbReference type="PROSITE" id="PS51257">
    <property type="entry name" value="PROKAR_LIPOPROTEIN"/>
    <property type="match status" value="1"/>
</dbReference>
<dbReference type="Pfam" id="PF20773">
    <property type="entry name" value="InhA-like_MAM"/>
    <property type="match status" value="5"/>
</dbReference>
<dbReference type="SUPFAM" id="SSF49899">
    <property type="entry name" value="Concanavalin A-like lectins/glucanases"/>
    <property type="match status" value="3"/>
</dbReference>
<evidence type="ECO:0000313" key="3">
    <source>
        <dbReference type="EMBL" id="AKU89642.1"/>
    </source>
</evidence>
<feature type="compositionally biased region" description="Gly residues" evidence="1">
    <location>
        <begin position="19"/>
        <end position="88"/>
    </location>
</feature>
<dbReference type="Pfam" id="PF05345">
    <property type="entry name" value="He_PIG"/>
    <property type="match status" value="2"/>
</dbReference>
<dbReference type="InterPro" id="IPR013783">
    <property type="entry name" value="Ig-like_fold"/>
</dbReference>
<dbReference type="NCBIfam" id="NF038128">
    <property type="entry name" value="choice_anch_J"/>
    <property type="match status" value="3"/>
</dbReference>
<dbReference type="Gene3D" id="2.60.120.200">
    <property type="match status" value="5"/>
</dbReference>
<dbReference type="InterPro" id="IPR013320">
    <property type="entry name" value="ConA-like_dom_sf"/>
</dbReference>
<evidence type="ECO:0000313" key="4">
    <source>
        <dbReference type="Proteomes" id="UP000055590"/>
    </source>
</evidence>
<accession>A0A0K1P804</accession>
<evidence type="ECO:0000256" key="2">
    <source>
        <dbReference type="SAM" id="SignalP"/>
    </source>
</evidence>
<dbReference type="STRING" id="1391653.AKJ08_0029"/>
<feature type="region of interest" description="Disordered" evidence="1">
    <location>
        <begin position="19"/>
        <end position="91"/>
    </location>
</feature>
<keyword evidence="4" id="KW-1185">Reference proteome</keyword>
<feature type="chain" id="PRO_5005465674" evidence="2">
    <location>
        <begin position="19"/>
        <end position="1847"/>
    </location>
</feature>
<dbReference type="EMBL" id="CP012332">
    <property type="protein sequence ID" value="AKU89642.1"/>
    <property type="molecule type" value="Genomic_DNA"/>
</dbReference>
<feature type="signal peptide" evidence="2">
    <location>
        <begin position="1"/>
        <end position="18"/>
    </location>
</feature>
<sequence length="1847" mass="192993">MRRLCLPVLLSFSVAACGGGGGNDSPGGTGGTVGTGGSGGEGTGGTGGEGTGGTGGEATGGTGGEATGGSGGEGTGGSGGEGTGGTGGSEEPACVTDEECAPLAADQCVTAVCNDGRYEGPVGVCVQVPLEAGTACDDGLFCTLNDVCDGEGVCVGTTPNDCGLEPASCQAVACDEDSQTCDFVAGNEGGSCDSGDLCEVGSCHAGECVGAPKSCAGLNGACTVGVCNPADGSCEAEPVDAGTSCSLFGLGQCEFATCNATGTCEAHPVAAGTSCNLPNLGQCEVATCNAAGACESDARPDGSACNSGNPCTTGDACVAGSCSGTYDEATCTANALHYSENFEDCAASGWTFTRDWQCGTPANVGPACHGGTGCFATQLAAQYSPDQSFDTTTATSPVIDLSRASDPRLSFWAWVDTEGDNNLYDGFNVKARRVGETDFTVLHPEIPGYRSEITGQPAWGGRYAARGWQPYRVDLSEYAGSEIEIQFGFRSDGSLQYDGVFIDDVQVSEAYGSPNLVLRTELPSAIVGQGFAARVWSLGASNSEWAIVGGNRHEWLSIDPTSGFLFGTPVDAGQTTVTVRVRNAWYPANVAEKTFTIDVRDYGSLLLWADDFESCDWTLRGDWECGTPGAFGPEYGPYSGSSVLATKLEGAYSPDQAYVSATADSPFIDLSQAESPLLQFYVWRKTENPDAFNLKVSTDGMSFTQLMSVSPAYDGTQANEPAWSGDKTAAGWQRYSVDLSAYAGEQIQLRFAFRSDSSGEMNGVFIDDLRIIESAVNPLVITTSVLPDANTGLPFLGPVRKTGGSLQTVWSIVGGTNAGWLTIDPATGNLSGTPGAGNLGAVSVTVRAVEPLAPSNQAEKTLTFAVVEGTPGVYMTNDLENCAGLALRGDWQCGTPTNVGPATCHSGTSCLATRLDDVYNNNQAYETTTADLSPISLSGAVAPKLFFWAWIQTESGAYDAFNVKTSGDGTNFAIATDVTPAYNGTAANESAWYGQFAAQGWRRFEVDLSRHAGGPVWIRFAFRSDGSGQHPGIYIDDLSISEADADPVGISTSPNLGSAFVDRPFQRQLTKQFGSPASSWSFEGAHPTWLQLDPATGALRGTPDAASVGTVTFTVRVEEPSRPDNFATKTFTLVVDVLPVGTVHVDDLEGCGGWTLHGDWECGTPSIVGPSSCHSGQSCLATKLASEYSNSQAWASATADARPIDLSSVTSARLSFWAWVHTEGPRYDAFNVKLSADGTNWTLATDERPAYDDVADSQPGWGGDHSAEGWKEYSVDLSRYAGGPVYVRFAWRTDSSGTRAGVFIDDLKVIDAAYDPISIAAATLPSGVVGQPYQATFRKSGGSTTPVWSLVGNHPSWLSIDPATGTLGGTPTAAGEVTVTVRVQETTLPSNSAETTASFLVRALEPGVFFVEDFSNCPAGWTLTGDWECGVPSNVGPASCRSGGNCLATKLDGNYTQALDAASDYAESPPILLPEGTSPVLTFWAWVQTYSNRHDWFDVRARRTSETLFTFLDDVSPPYVEGSWGGDLSQLGWRQYTVDLSAYAGDSIVLRFPFESGRFAAHAGVYIDGIAIREASNVMPAIAESDVAPAIVGVPYVARLQKSGGPEQVSWSITGGENYGWLSIDPETGVLSGTAFPADAGPVSVTVRVEDPSNPLLEDERTLGFTVFDTTVHLQESFESCPNGWTLTGDWECGVPTNGPGAAYEGQQCIATRLGGNYSDSMSWGMSTATSPEIDLTGSAHPAALFRLWVMTEGGSWDGTNLKVSTDGGETFTAVTSVSPGPDVHLDGQPAWGGDHIGSGWRLVQADLTEYAGQIVQLRFDFRSDGGVNFEGAYIDDLVVIDVPALP</sequence>
<dbReference type="Gene3D" id="2.60.40.10">
    <property type="entry name" value="Immunoglobulins"/>
    <property type="match status" value="5"/>
</dbReference>
<protein>
    <submittedName>
        <fullName evidence="3">Uncharacterized protein</fullName>
    </submittedName>
</protein>
<dbReference type="PATRIC" id="fig|1391653.3.peg.26"/>
<organism evidence="3 4">
    <name type="scientific">Vulgatibacter incomptus</name>
    <dbReference type="NCBI Taxonomy" id="1391653"/>
    <lineage>
        <taxon>Bacteria</taxon>
        <taxon>Pseudomonadati</taxon>
        <taxon>Myxococcota</taxon>
        <taxon>Myxococcia</taxon>
        <taxon>Myxococcales</taxon>
        <taxon>Cystobacterineae</taxon>
        <taxon>Vulgatibacteraceae</taxon>
        <taxon>Vulgatibacter</taxon>
    </lineage>
</organism>
<dbReference type="SUPFAM" id="SSF49313">
    <property type="entry name" value="Cadherin-like"/>
    <property type="match status" value="5"/>
</dbReference>